<dbReference type="RefSeq" id="WP_092690850.1">
    <property type="nucleotide sequence ID" value="NZ_FNBK01000006.1"/>
</dbReference>
<organism evidence="2 3">
    <name type="scientific">Halorientalis regularis</name>
    <dbReference type="NCBI Taxonomy" id="660518"/>
    <lineage>
        <taxon>Archaea</taxon>
        <taxon>Methanobacteriati</taxon>
        <taxon>Methanobacteriota</taxon>
        <taxon>Stenosarchaea group</taxon>
        <taxon>Halobacteria</taxon>
        <taxon>Halobacteriales</taxon>
        <taxon>Haloarculaceae</taxon>
        <taxon>Halorientalis</taxon>
    </lineage>
</organism>
<proteinExistence type="predicted"/>
<reference evidence="3" key="1">
    <citation type="submission" date="2016-10" db="EMBL/GenBank/DDBJ databases">
        <authorList>
            <person name="Varghese N."/>
            <person name="Submissions S."/>
        </authorList>
    </citation>
    <scope>NUCLEOTIDE SEQUENCE [LARGE SCALE GENOMIC DNA]</scope>
    <source>
        <strain evidence="3">IBRC-M 10760</strain>
    </source>
</reference>
<dbReference type="Proteomes" id="UP000199076">
    <property type="component" value="Unassembled WGS sequence"/>
</dbReference>
<dbReference type="EMBL" id="FNBK01000006">
    <property type="protein sequence ID" value="SDF40538.1"/>
    <property type="molecule type" value="Genomic_DNA"/>
</dbReference>
<evidence type="ECO:0000256" key="1">
    <source>
        <dbReference type="SAM" id="MobiDB-lite"/>
    </source>
</evidence>
<evidence type="ECO:0000313" key="2">
    <source>
        <dbReference type="EMBL" id="SDF40538.1"/>
    </source>
</evidence>
<dbReference type="STRING" id="660518.SAMN05216218_10626"/>
<feature type="compositionally biased region" description="Acidic residues" evidence="1">
    <location>
        <begin position="42"/>
        <end position="54"/>
    </location>
</feature>
<gene>
    <name evidence="2" type="ORF">SAMN05216218_10626</name>
</gene>
<protein>
    <submittedName>
        <fullName evidence="2">Uncharacterized protein</fullName>
    </submittedName>
</protein>
<sequence>MSDSDTTRETVPTTTYLPDHLLAGGQAGILTVRAVDDRTDENGDDAADGEDGDTGSDPTAEFCRSWRRHRSGSQSFPF</sequence>
<keyword evidence="3" id="KW-1185">Reference proteome</keyword>
<name>A0A1G7KTH3_9EURY</name>
<dbReference type="AlphaFoldDB" id="A0A1G7KTH3"/>
<accession>A0A1G7KTH3</accession>
<feature type="region of interest" description="Disordered" evidence="1">
    <location>
        <begin position="35"/>
        <end position="78"/>
    </location>
</feature>
<evidence type="ECO:0000313" key="3">
    <source>
        <dbReference type="Proteomes" id="UP000199076"/>
    </source>
</evidence>
<dbReference type="OrthoDB" id="242374at2157"/>